<dbReference type="PANTHER" id="PTHR42085">
    <property type="entry name" value="F-BOX DOMAIN-CONTAINING PROTEIN"/>
    <property type="match status" value="1"/>
</dbReference>
<reference evidence="2" key="1">
    <citation type="journal article" date="2020" name="Stud. Mycol.">
        <title>101 Dothideomycetes genomes: a test case for predicting lifestyles and emergence of pathogens.</title>
        <authorList>
            <person name="Haridas S."/>
            <person name="Albert R."/>
            <person name="Binder M."/>
            <person name="Bloem J."/>
            <person name="Labutti K."/>
            <person name="Salamov A."/>
            <person name="Andreopoulos B."/>
            <person name="Baker S."/>
            <person name="Barry K."/>
            <person name="Bills G."/>
            <person name="Bluhm B."/>
            <person name="Cannon C."/>
            <person name="Castanera R."/>
            <person name="Culley D."/>
            <person name="Daum C."/>
            <person name="Ezra D."/>
            <person name="Gonzalez J."/>
            <person name="Henrissat B."/>
            <person name="Kuo A."/>
            <person name="Liang C."/>
            <person name="Lipzen A."/>
            <person name="Lutzoni F."/>
            <person name="Magnuson J."/>
            <person name="Mondo S."/>
            <person name="Nolan M."/>
            <person name="Ohm R."/>
            <person name="Pangilinan J."/>
            <person name="Park H.-J."/>
            <person name="Ramirez L."/>
            <person name="Alfaro M."/>
            <person name="Sun H."/>
            <person name="Tritt A."/>
            <person name="Yoshinaga Y."/>
            <person name="Zwiers L.-H."/>
            <person name="Turgeon B."/>
            <person name="Goodwin S."/>
            <person name="Spatafora J."/>
            <person name="Crous P."/>
            <person name="Grigoriev I."/>
        </authorList>
    </citation>
    <scope>NUCLEOTIDE SEQUENCE</scope>
    <source>
        <strain evidence="2">CBS 119687</strain>
    </source>
</reference>
<dbReference type="AlphaFoldDB" id="A0A6A6A7W6"/>
<gene>
    <name evidence="2" type="ORF">P153DRAFT_397814</name>
</gene>
<evidence type="ECO:0000313" key="3">
    <source>
        <dbReference type="Proteomes" id="UP000799771"/>
    </source>
</evidence>
<dbReference type="Pfam" id="PF24864">
    <property type="entry name" value="DUF7730"/>
    <property type="match status" value="1"/>
</dbReference>
<dbReference type="PANTHER" id="PTHR42085:SF1">
    <property type="entry name" value="F-BOX DOMAIN-CONTAINING PROTEIN"/>
    <property type="match status" value="1"/>
</dbReference>
<organism evidence="2 3">
    <name type="scientific">Dothidotthia symphoricarpi CBS 119687</name>
    <dbReference type="NCBI Taxonomy" id="1392245"/>
    <lineage>
        <taxon>Eukaryota</taxon>
        <taxon>Fungi</taxon>
        <taxon>Dikarya</taxon>
        <taxon>Ascomycota</taxon>
        <taxon>Pezizomycotina</taxon>
        <taxon>Dothideomycetes</taxon>
        <taxon>Pleosporomycetidae</taxon>
        <taxon>Pleosporales</taxon>
        <taxon>Dothidotthiaceae</taxon>
        <taxon>Dothidotthia</taxon>
    </lineage>
</organism>
<feature type="domain" description="DUF7730" evidence="1">
    <location>
        <begin position="38"/>
        <end position="149"/>
    </location>
</feature>
<dbReference type="GeneID" id="54412019"/>
<evidence type="ECO:0000259" key="1">
    <source>
        <dbReference type="Pfam" id="PF24864"/>
    </source>
</evidence>
<proteinExistence type="predicted"/>
<dbReference type="InterPro" id="IPR038883">
    <property type="entry name" value="AN11006-like"/>
</dbReference>
<dbReference type="InterPro" id="IPR056632">
    <property type="entry name" value="DUF7730"/>
</dbReference>
<dbReference type="RefSeq" id="XP_033522309.1">
    <property type="nucleotide sequence ID" value="XM_033671587.1"/>
</dbReference>
<sequence length="578" mass="65066">MSIQSLSRNRVPYDLQPAIPPAPSLVAKGSSRPADPLSSSFLRLPGELRNAIYTFALAFPHPLIIADGRLYRHVEDANDDLIAVQGYHDRGHTQHKKFLNENFSNWGLTSYELARVAHPGLGLFLTCRQVFHESCSVFFGNNVFTFSTFRDEDEIDHDARATFLDKGAAWLTNLGSQLAQVKKVVVDMGSLCPERCHSADDAIMDCVYSDPRIGSACIEIFPLLRVIWSRNWHGNITFASCNRPTCPDGSVNHRVYEPTYDESGFGALTQTVRFLRRDDLDIKKAMPLICHIAVARDGQRGVVIFRSTHRPFCLPQSYFRPRIKGADLWHYHPCLGSPLIFAANDDKLITTQTTPHLLGFPKYLEKRIVHLVLQSREEVMVNLDTEKEVVPGLLYISRFVYAWSNRFYYTANEFILIHSVSMDDPKTLANRLERWISSNRYSATTPIEMAEMKGRNVREIRFVYTSPDDTSCALTQLRIDVTPLMRHATYLGSGTSTGHAEIHVASWKTGSDGSKVLVNQASFEFGALLRAVGRFLSVDIDGWIDPRITGTSDVIIDGLGAVLSARAFRSDWPHSLRN</sequence>
<evidence type="ECO:0000313" key="2">
    <source>
        <dbReference type="EMBL" id="KAF2127920.1"/>
    </source>
</evidence>
<keyword evidence="3" id="KW-1185">Reference proteome</keyword>
<accession>A0A6A6A7W6</accession>
<dbReference type="OrthoDB" id="5413827at2759"/>
<protein>
    <recommendedName>
        <fullName evidence="1">DUF7730 domain-containing protein</fullName>
    </recommendedName>
</protein>
<dbReference type="EMBL" id="ML977509">
    <property type="protein sequence ID" value="KAF2127920.1"/>
    <property type="molecule type" value="Genomic_DNA"/>
</dbReference>
<name>A0A6A6A7W6_9PLEO</name>
<dbReference type="Proteomes" id="UP000799771">
    <property type="component" value="Unassembled WGS sequence"/>
</dbReference>